<gene>
    <name evidence="1" type="ORF">GGQ61_000964</name>
</gene>
<protein>
    <recommendedName>
        <fullName evidence="3">Short-chain dehydrogenase</fullName>
    </recommendedName>
</protein>
<evidence type="ECO:0000313" key="2">
    <source>
        <dbReference type="Proteomes" id="UP000530564"/>
    </source>
</evidence>
<dbReference type="SUPFAM" id="SSF51735">
    <property type="entry name" value="NAD(P)-binding Rossmann-fold domains"/>
    <property type="match status" value="1"/>
</dbReference>
<comment type="caution">
    <text evidence="1">The sequence shown here is derived from an EMBL/GenBank/DDBJ whole genome shotgun (WGS) entry which is preliminary data.</text>
</comment>
<dbReference type="AlphaFoldDB" id="A0A839ZYQ1"/>
<dbReference type="RefSeq" id="WP_183770178.1">
    <property type="nucleotide sequence ID" value="NZ_JACIDK010000001.1"/>
</dbReference>
<proteinExistence type="predicted"/>
<accession>A0A839ZYQ1</accession>
<dbReference type="EMBL" id="JACIDK010000001">
    <property type="protein sequence ID" value="MBB3890267.1"/>
    <property type="molecule type" value="Genomic_DNA"/>
</dbReference>
<dbReference type="Proteomes" id="UP000530564">
    <property type="component" value="Unassembled WGS sequence"/>
</dbReference>
<evidence type="ECO:0000313" key="1">
    <source>
        <dbReference type="EMBL" id="MBB3890267.1"/>
    </source>
</evidence>
<sequence>MPGHVLVVGGTGMLTGLVEALAGDGGRLSLLSRRASQHPAGIDCDYHDEAAFGRALEAAIRRNGPIDLAIAWFHTLKIAAPRLLAEQVRGRMFQVLGSATADPAHPHRLATAAAVSVGLPDCRLRQVVLGFRVEGGASRWLSNAEISGGVLEAVRADRQLTVVGQVEPWAARP</sequence>
<organism evidence="1 2">
    <name type="scientific">Phenylobacterium haematophilum</name>
    <dbReference type="NCBI Taxonomy" id="98513"/>
    <lineage>
        <taxon>Bacteria</taxon>
        <taxon>Pseudomonadati</taxon>
        <taxon>Pseudomonadota</taxon>
        <taxon>Alphaproteobacteria</taxon>
        <taxon>Caulobacterales</taxon>
        <taxon>Caulobacteraceae</taxon>
        <taxon>Phenylobacterium</taxon>
    </lineage>
</organism>
<keyword evidence="2" id="KW-1185">Reference proteome</keyword>
<dbReference type="InterPro" id="IPR036291">
    <property type="entry name" value="NAD(P)-bd_dom_sf"/>
</dbReference>
<evidence type="ECO:0008006" key="3">
    <source>
        <dbReference type="Google" id="ProtNLM"/>
    </source>
</evidence>
<name>A0A839ZYQ1_9CAUL</name>
<reference evidence="1 2" key="1">
    <citation type="submission" date="2020-08" db="EMBL/GenBank/DDBJ databases">
        <title>Genomic Encyclopedia of Type Strains, Phase IV (KMG-IV): sequencing the most valuable type-strain genomes for metagenomic binning, comparative biology and taxonomic classification.</title>
        <authorList>
            <person name="Goeker M."/>
        </authorList>
    </citation>
    <scope>NUCLEOTIDE SEQUENCE [LARGE SCALE GENOMIC DNA]</scope>
    <source>
        <strain evidence="1 2">DSM 21793</strain>
    </source>
</reference>